<dbReference type="AlphaFoldDB" id="A0AA87ZMM1"/>
<dbReference type="Pfam" id="PF13041">
    <property type="entry name" value="PPR_2"/>
    <property type="match status" value="2"/>
</dbReference>
<dbReference type="InterPro" id="IPR046960">
    <property type="entry name" value="PPR_At4g14850-like_plant"/>
</dbReference>
<keyword evidence="4" id="KW-1185">Reference proteome</keyword>
<dbReference type="Proteomes" id="UP001187192">
    <property type="component" value="Unassembled WGS sequence"/>
</dbReference>
<reference evidence="3" key="1">
    <citation type="submission" date="2023-07" db="EMBL/GenBank/DDBJ databases">
        <title>draft genome sequence of fig (Ficus carica).</title>
        <authorList>
            <person name="Takahashi T."/>
            <person name="Nishimura K."/>
        </authorList>
    </citation>
    <scope>NUCLEOTIDE SEQUENCE</scope>
</reference>
<dbReference type="NCBIfam" id="TIGR00756">
    <property type="entry name" value="PPR"/>
    <property type="match status" value="4"/>
</dbReference>
<evidence type="ECO:0000313" key="3">
    <source>
        <dbReference type="EMBL" id="GMN29398.1"/>
    </source>
</evidence>
<feature type="repeat" description="PPR" evidence="2">
    <location>
        <begin position="447"/>
        <end position="481"/>
    </location>
</feature>
<sequence>MPSQRRSSSISTVHFKRQLVFPLFAPFSTKKPGNGSKEADPSHQSLTSRPLSRLRALIPVHDPTHFHDSHLAPSLFSNALKISAKTGFLSEGKQLHGHLLKFGLYSNPFLQNQMLNVYVRCKELSDAHKMLDEMTVRNVVVWNTVICGVVGDRSSYKSSFSLVFSYFRRMLLEMVRPNDITFNVLLRACVVSNEAVEIGLQLHGFVLKSGFASNCFVSTAVVELYAKHGLVEDARRAFDDVLHKDLVLWNVMVYCSASTCLAEEAFQVFDLMRLEGIKGDEFTFSSLLSSYSSLGSYELGKQIHGIVIKQSFDADVLVASALIDMYSKNENIGDARKVFDTMAIRNVVSWNTMIVGHGQHGEGREAIELFRKMLQDDFSPDDLTLASIVSSCGKVGINSALMQVHAYAIKFGFKSFLSTVNALINSYSKCGSIVGAFQCFSLVTEPDLLTWTSIICAYAFHGLAEEAIEHFEKMSTCGVKPDRIAFLGVLSACSHGGLIDMGLQYFEMMTNKYQIVPALEHYTCLIDLVGRAGLLDEAFTILSSMPVEAGPNTYGAFLGACKMHGNLRLAERAAEKLFALEPSAAVNYTVMSNIYSCQGRWLDVARIRKMMRSNCNMKSPGCSWVEIGGNVRTFVSSDRSHSKAIEVYDMLGLLFRLIKEEVLLPENPQNCL</sequence>
<protein>
    <submittedName>
        <fullName evidence="3">Uncharacterized protein</fullName>
    </submittedName>
</protein>
<feature type="repeat" description="PPR" evidence="2">
    <location>
        <begin position="107"/>
        <end position="141"/>
    </location>
</feature>
<dbReference type="Gene3D" id="1.25.40.10">
    <property type="entry name" value="Tetratricopeptide repeat domain"/>
    <property type="match status" value="4"/>
</dbReference>
<dbReference type="FunFam" id="1.25.40.10:FF:000285">
    <property type="entry name" value="Pentatricopeptide repeat-containing protein, chloroplastic"/>
    <property type="match status" value="1"/>
</dbReference>
<gene>
    <name evidence="3" type="ORF">TIFTF001_046336</name>
</gene>
<dbReference type="Pfam" id="PF20431">
    <property type="entry name" value="E_motif"/>
    <property type="match status" value="1"/>
</dbReference>
<dbReference type="FunFam" id="1.25.40.10:FF:000518">
    <property type="entry name" value="Pentatricopeptide repeat-containing protein"/>
    <property type="match status" value="1"/>
</dbReference>
<evidence type="ECO:0000256" key="2">
    <source>
        <dbReference type="PROSITE-ProRule" id="PRU00708"/>
    </source>
</evidence>
<comment type="caution">
    <text evidence="3">The sequence shown here is derived from an EMBL/GenBank/DDBJ whole genome shotgun (WGS) entry which is preliminary data.</text>
</comment>
<dbReference type="GO" id="GO:0009451">
    <property type="term" value="P:RNA modification"/>
    <property type="evidence" value="ECO:0007669"/>
    <property type="project" value="InterPro"/>
</dbReference>
<dbReference type="PANTHER" id="PTHR47926:SF511">
    <property type="entry name" value="PENTATRICOPEPTIDE REPEAT-CONTAINING PROTEIN"/>
    <property type="match status" value="1"/>
</dbReference>
<keyword evidence="1" id="KW-0677">Repeat</keyword>
<organism evidence="3 4">
    <name type="scientific">Ficus carica</name>
    <name type="common">Common fig</name>
    <dbReference type="NCBI Taxonomy" id="3494"/>
    <lineage>
        <taxon>Eukaryota</taxon>
        <taxon>Viridiplantae</taxon>
        <taxon>Streptophyta</taxon>
        <taxon>Embryophyta</taxon>
        <taxon>Tracheophyta</taxon>
        <taxon>Spermatophyta</taxon>
        <taxon>Magnoliopsida</taxon>
        <taxon>eudicotyledons</taxon>
        <taxon>Gunneridae</taxon>
        <taxon>Pentapetalae</taxon>
        <taxon>rosids</taxon>
        <taxon>fabids</taxon>
        <taxon>Rosales</taxon>
        <taxon>Moraceae</taxon>
        <taxon>Ficeae</taxon>
        <taxon>Ficus</taxon>
    </lineage>
</organism>
<dbReference type="EMBL" id="BTGU01004588">
    <property type="protein sequence ID" value="GMN29398.1"/>
    <property type="molecule type" value="Genomic_DNA"/>
</dbReference>
<dbReference type="InterPro" id="IPR011990">
    <property type="entry name" value="TPR-like_helical_dom_sf"/>
</dbReference>
<accession>A0AA87ZMM1</accession>
<dbReference type="InterPro" id="IPR046848">
    <property type="entry name" value="E_motif"/>
</dbReference>
<dbReference type="Pfam" id="PF01535">
    <property type="entry name" value="PPR"/>
    <property type="match status" value="6"/>
</dbReference>
<feature type="repeat" description="PPR" evidence="2">
    <location>
        <begin position="346"/>
        <end position="380"/>
    </location>
</feature>
<evidence type="ECO:0000313" key="4">
    <source>
        <dbReference type="Proteomes" id="UP001187192"/>
    </source>
</evidence>
<name>A0AA87ZMM1_FICCA</name>
<feature type="repeat" description="PPR" evidence="2">
    <location>
        <begin position="245"/>
        <end position="279"/>
    </location>
</feature>
<dbReference type="FunFam" id="1.25.40.10:FF:000090">
    <property type="entry name" value="Pentatricopeptide repeat-containing protein, chloroplastic"/>
    <property type="match status" value="1"/>
</dbReference>
<evidence type="ECO:0000256" key="1">
    <source>
        <dbReference type="ARBA" id="ARBA00022737"/>
    </source>
</evidence>
<dbReference type="GO" id="GO:0003723">
    <property type="term" value="F:RNA binding"/>
    <property type="evidence" value="ECO:0007669"/>
    <property type="project" value="InterPro"/>
</dbReference>
<proteinExistence type="predicted"/>
<dbReference type="PROSITE" id="PS51375">
    <property type="entry name" value="PPR"/>
    <property type="match status" value="4"/>
</dbReference>
<dbReference type="InterPro" id="IPR002885">
    <property type="entry name" value="PPR_rpt"/>
</dbReference>
<dbReference type="FunFam" id="1.25.40.10:FF:000642">
    <property type="entry name" value="Pentatricopeptide repeat-containing protein mitochondrial"/>
    <property type="match status" value="1"/>
</dbReference>
<dbReference type="PANTHER" id="PTHR47926">
    <property type="entry name" value="PENTATRICOPEPTIDE REPEAT-CONTAINING PROTEIN"/>
    <property type="match status" value="1"/>
</dbReference>